<feature type="compositionally biased region" description="Acidic residues" evidence="1">
    <location>
        <begin position="269"/>
        <end position="278"/>
    </location>
</feature>
<feature type="compositionally biased region" description="Polar residues" evidence="1">
    <location>
        <begin position="466"/>
        <end position="475"/>
    </location>
</feature>
<organism evidence="2 3">
    <name type="scientific">Gloeophyllum trabeum (strain ATCC 11539 / FP-39264 / Madison 617)</name>
    <name type="common">Brown rot fungus</name>
    <dbReference type="NCBI Taxonomy" id="670483"/>
    <lineage>
        <taxon>Eukaryota</taxon>
        <taxon>Fungi</taxon>
        <taxon>Dikarya</taxon>
        <taxon>Basidiomycota</taxon>
        <taxon>Agaricomycotina</taxon>
        <taxon>Agaricomycetes</taxon>
        <taxon>Gloeophyllales</taxon>
        <taxon>Gloeophyllaceae</taxon>
        <taxon>Gloeophyllum</taxon>
    </lineage>
</organism>
<reference evidence="2 3" key="1">
    <citation type="journal article" date="2012" name="Science">
        <title>The Paleozoic origin of enzymatic lignin decomposition reconstructed from 31 fungal genomes.</title>
        <authorList>
            <person name="Floudas D."/>
            <person name="Binder M."/>
            <person name="Riley R."/>
            <person name="Barry K."/>
            <person name="Blanchette R.A."/>
            <person name="Henrissat B."/>
            <person name="Martinez A.T."/>
            <person name="Otillar R."/>
            <person name="Spatafora J.W."/>
            <person name="Yadav J.S."/>
            <person name="Aerts A."/>
            <person name="Benoit I."/>
            <person name="Boyd A."/>
            <person name="Carlson A."/>
            <person name="Copeland A."/>
            <person name="Coutinho P.M."/>
            <person name="de Vries R.P."/>
            <person name="Ferreira P."/>
            <person name="Findley K."/>
            <person name="Foster B."/>
            <person name="Gaskell J."/>
            <person name="Glotzer D."/>
            <person name="Gorecki P."/>
            <person name="Heitman J."/>
            <person name="Hesse C."/>
            <person name="Hori C."/>
            <person name="Igarashi K."/>
            <person name="Jurgens J.A."/>
            <person name="Kallen N."/>
            <person name="Kersten P."/>
            <person name="Kohler A."/>
            <person name="Kuees U."/>
            <person name="Kumar T.K.A."/>
            <person name="Kuo A."/>
            <person name="LaButti K."/>
            <person name="Larrondo L.F."/>
            <person name="Lindquist E."/>
            <person name="Ling A."/>
            <person name="Lombard V."/>
            <person name="Lucas S."/>
            <person name="Lundell T."/>
            <person name="Martin R."/>
            <person name="McLaughlin D.J."/>
            <person name="Morgenstern I."/>
            <person name="Morin E."/>
            <person name="Murat C."/>
            <person name="Nagy L.G."/>
            <person name="Nolan M."/>
            <person name="Ohm R.A."/>
            <person name="Patyshakuliyeva A."/>
            <person name="Rokas A."/>
            <person name="Ruiz-Duenas F.J."/>
            <person name="Sabat G."/>
            <person name="Salamov A."/>
            <person name="Samejima M."/>
            <person name="Schmutz J."/>
            <person name="Slot J.C."/>
            <person name="St John F."/>
            <person name="Stenlid J."/>
            <person name="Sun H."/>
            <person name="Sun S."/>
            <person name="Syed K."/>
            <person name="Tsang A."/>
            <person name="Wiebenga A."/>
            <person name="Young D."/>
            <person name="Pisabarro A."/>
            <person name="Eastwood D.C."/>
            <person name="Martin F."/>
            <person name="Cullen D."/>
            <person name="Grigoriev I.V."/>
            <person name="Hibbett D.S."/>
        </authorList>
    </citation>
    <scope>NUCLEOTIDE SEQUENCE [LARGE SCALE GENOMIC DNA]</scope>
    <source>
        <strain evidence="2 3">ATCC 11539</strain>
    </source>
</reference>
<feature type="compositionally biased region" description="Acidic residues" evidence="1">
    <location>
        <begin position="478"/>
        <end position="496"/>
    </location>
</feature>
<feature type="compositionally biased region" description="Basic and acidic residues" evidence="1">
    <location>
        <begin position="236"/>
        <end position="245"/>
    </location>
</feature>
<dbReference type="EMBL" id="KB469306">
    <property type="protein sequence ID" value="EPQ53117.1"/>
    <property type="molecule type" value="Genomic_DNA"/>
</dbReference>
<dbReference type="KEGG" id="gtr:GLOTRDRAFT_140043"/>
<dbReference type="HOGENOM" id="CLU_411628_0_0_1"/>
<feature type="region of interest" description="Disordered" evidence="1">
    <location>
        <begin position="236"/>
        <end position="284"/>
    </location>
</feature>
<evidence type="ECO:0000256" key="1">
    <source>
        <dbReference type="SAM" id="MobiDB-lite"/>
    </source>
</evidence>
<name>S7Q0T5_GLOTA</name>
<dbReference type="GeneID" id="19304421"/>
<dbReference type="RefSeq" id="XP_007868415.1">
    <property type="nucleotide sequence ID" value="XM_007870224.1"/>
</dbReference>
<feature type="compositionally biased region" description="Basic and acidic residues" evidence="1">
    <location>
        <begin position="427"/>
        <end position="437"/>
    </location>
</feature>
<evidence type="ECO:0000313" key="2">
    <source>
        <dbReference type="EMBL" id="EPQ53117.1"/>
    </source>
</evidence>
<feature type="compositionally biased region" description="Acidic residues" evidence="1">
    <location>
        <begin position="449"/>
        <end position="461"/>
    </location>
</feature>
<feature type="region of interest" description="Disordered" evidence="1">
    <location>
        <begin position="407"/>
        <end position="512"/>
    </location>
</feature>
<evidence type="ECO:0000313" key="3">
    <source>
        <dbReference type="Proteomes" id="UP000030669"/>
    </source>
</evidence>
<sequence length="667" mass="75776">MPGRPYPPIKAGKFECDSEGFKVKGHERASQSDIEHYLGMTPNFTKKGNLSKRQPDLTRPRAWWEAQIAFYNLKTGKSIAAMQDILRAAVNAGTLSVPQATLDLETRMKREYAELSARAVADQYAACTTDEERVHVDAERFLRETFDRKKDPRVELYVVKGSQSLDRFGIYQAAERLMLQTRKAHTTHTDGKATYWVVVGRDNSKVYGEALRIESEDRRRAIEDLEQSEWFQAWQESRRHGHESSDIEADEEGSETSRSRRVPSARPGDDEDSNEGGDDGSSQLSGILAVESSSQDSDEELLPRASRKQYRACFTDEQRVTLDPFRFLRKTFYPKKGHGPWVELYVVKGGPKLDRYNVRRAAKKLLLYTFDANGYDAEGTHCTSWVVIGRDERQVREHGLWLHEEARRRATQQRAQENALANSSKRSARDSEDEGRPTKRGRKRLSWDLADESGESNNESEDGSRSHSQSSGLRESSQEETEQEDVDEDEEDEGDLEYTRDPDLKPITNRKFPNALDVSGTWTISAPALAREWPHTSGNMHFNFALHKAKGKKGGDILFAEFNLGILEGIMAFDKPPTPQVLETTFLWRGRETGEGQMQIAGDYNCGKISFDSGKTKFTGVFASTYGTWNIEGRRVNSKAFSGSTFKADYEGYTEDAYEDERVSRWH</sequence>
<proteinExistence type="predicted"/>
<dbReference type="AlphaFoldDB" id="S7Q0T5"/>
<gene>
    <name evidence="2" type="ORF">GLOTRDRAFT_140043</name>
</gene>
<dbReference type="eggNOG" id="ENOG502SS7G">
    <property type="taxonomic scope" value="Eukaryota"/>
</dbReference>
<dbReference type="Proteomes" id="UP000030669">
    <property type="component" value="Unassembled WGS sequence"/>
</dbReference>
<keyword evidence="3" id="KW-1185">Reference proteome</keyword>
<dbReference type="OrthoDB" id="4121058at2759"/>
<protein>
    <submittedName>
        <fullName evidence="2">Uncharacterized protein</fullName>
    </submittedName>
</protein>
<accession>S7Q0T5</accession>